<reference evidence="2" key="1">
    <citation type="submission" date="2022-10" db="EMBL/GenBank/DDBJ databases">
        <title>Tapping the CABI collections for fungal endophytes: first genome assemblies for Collariella, Neodidymelliopsis, Ascochyta clinopodiicola, Didymella pomorum, Didymosphaeria variabile, Neocosmospora piperis and Neocucurbitaria cava.</title>
        <authorList>
            <person name="Hill R."/>
        </authorList>
    </citation>
    <scope>NUCLEOTIDE SEQUENCE</scope>
    <source>
        <strain evidence="2">IMI 366586</strain>
    </source>
</reference>
<gene>
    <name evidence="2" type="ORF">N0V84_006176</name>
</gene>
<dbReference type="EMBL" id="JAPEUR010000118">
    <property type="protein sequence ID" value="KAJ4319795.1"/>
    <property type="molecule type" value="Genomic_DNA"/>
</dbReference>
<comment type="caution">
    <text evidence="2">The sequence shown here is derived from an EMBL/GenBank/DDBJ whole genome shotgun (WGS) entry which is preliminary data.</text>
</comment>
<dbReference type="Proteomes" id="UP001140502">
    <property type="component" value="Unassembled WGS sequence"/>
</dbReference>
<evidence type="ECO:0000313" key="3">
    <source>
        <dbReference type="Proteomes" id="UP001140502"/>
    </source>
</evidence>
<evidence type="ECO:0000256" key="1">
    <source>
        <dbReference type="SAM" id="MobiDB-lite"/>
    </source>
</evidence>
<name>A0A9W8WCC1_9HYPO</name>
<accession>A0A9W8WCC1</accession>
<feature type="compositionally biased region" description="Polar residues" evidence="1">
    <location>
        <begin position="93"/>
        <end position="104"/>
    </location>
</feature>
<dbReference type="OrthoDB" id="5077566at2759"/>
<proteinExistence type="predicted"/>
<feature type="compositionally biased region" description="Polar residues" evidence="1">
    <location>
        <begin position="43"/>
        <end position="54"/>
    </location>
</feature>
<sequence length="179" mass="19895">MAMAQKHTQASCANEFGEAGESFNGKQQEVSVKEELIPPTIRYQHSSNNDSTAGMYSLKLESATSSVESFHTSFTSPTNKDNNEGEDEDARSEQSPTCEGQYANQPMKHTYNTSQTGEDETLPRPGLDLPSIRAQTVEICSQSLMSNPAKEAESLNRVHRMQKSIIKSISRKLAKRKRH</sequence>
<feature type="compositionally biased region" description="Polar residues" evidence="1">
    <location>
        <begin position="62"/>
        <end position="80"/>
    </location>
</feature>
<organism evidence="2 3">
    <name type="scientific">Fusarium piperis</name>
    <dbReference type="NCBI Taxonomy" id="1435070"/>
    <lineage>
        <taxon>Eukaryota</taxon>
        <taxon>Fungi</taxon>
        <taxon>Dikarya</taxon>
        <taxon>Ascomycota</taxon>
        <taxon>Pezizomycotina</taxon>
        <taxon>Sordariomycetes</taxon>
        <taxon>Hypocreomycetidae</taxon>
        <taxon>Hypocreales</taxon>
        <taxon>Nectriaceae</taxon>
        <taxon>Fusarium</taxon>
        <taxon>Fusarium solani species complex</taxon>
    </lineage>
</organism>
<protein>
    <submittedName>
        <fullName evidence="2">Uncharacterized protein</fullName>
    </submittedName>
</protein>
<keyword evidence="3" id="KW-1185">Reference proteome</keyword>
<feature type="region of interest" description="Disordered" evidence="1">
    <location>
        <begin position="19"/>
        <end position="128"/>
    </location>
</feature>
<dbReference type="AlphaFoldDB" id="A0A9W8WCC1"/>
<evidence type="ECO:0000313" key="2">
    <source>
        <dbReference type="EMBL" id="KAJ4319795.1"/>
    </source>
</evidence>